<feature type="transmembrane region" description="Helical" evidence="12">
    <location>
        <begin position="162"/>
        <end position="185"/>
    </location>
</feature>
<keyword evidence="10" id="KW-0902">Two-component regulatory system</keyword>
<comment type="caution">
    <text evidence="15">The sequence shown here is derived from an EMBL/GenBank/DDBJ whole genome shotgun (WGS) entry which is preliminary data.</text>
</comment>
<evidence type="ECO:0000256" key="9">
    <source>
        <dbReference type="ARBA" id="ARBA00022989"/>
    </source>
</evidence>
<dbReference type="CDD" id="cd00082">
    <property type="entry name" value="HisKA"/>
    <property type="match status" value="1"/>
</dbReference>
<dbReference type="Gene3D" id="6.10.340.10">
    <property type="match status" value="1"/>
</dbReference>
<dbReference type="InterPro" id="IPR036890">
    <property type="entry name" value="HATPase_C_sf"/>
</dbReference>
<dbReference type="PANTHER" id="PTHR45436:SF5">
    <property type="entry name" value="SENSOR HISTIDINE KINASE TRCS"/>
    <property type="match status" value="1"/>
</dbReference>
<dbReference type="FunFam" id="3.30.565.10:FF:000006">
    <property type="entry name" value="Sensor histidine kinase WalK"/>
    <property type="match status" value="1"/>
</dbReference>
<dbReference type="CDD" id="cd00075">
    <property type="entry name" value="HATPase"/>
    <property type="match status" value="1"/>
</dbReference>
<feature type="transmembrane region" description="Helical" evidence="12">
    <location>
        <begin position="20"/>
        <end position="43"/>
    </location>
</feature>
<evidence type="ECO:0000256" key="5">
    <source>
        <dbReference type="ARBA" id="ARBA00022553"/>
    </source>
</evidence>
<accession>A0A229SFX8</accession>
<dbReference type="SMART" id="SM00388">
    <property type="entry name" value="HisKA"/>
    <property type="match status" value="1"/>
</dbReference>
<keyword evidence="8 15" id="KW-0418">Kinase</keyword>
<dbReference type="SUPFAM" id="SSF55874">
    <property type="entry name" value="ATPase domain of HSP90 chaperone/DNA topoisomerase II/histidine kinase"/>
    <property type="match status" value="1"/>
</dbReference>
<dbReference type="PRINTS" id="PR00344">
    <property type="entry name" value="BCTRLSENSOR"/>
</dbReference>
<dbReference type="AlphaFoldDB" id="A0A229SFX8"/>
<dbReference type="PROSITE" id="PS50109">
    <property type="entry name" value="HIS_KIN"/>
    <property type="match status" value="1"/>
</dbReference>
<dbReference type="CDD" id="cd06225">
    <property type="entry name" value="HAMP"/>
    <property type="match status" value="1"/>
</dbReference>
<reference evidence="15 16" key="1">
    <citation type="submission" date="2017-07" db="EMBL/GenBank/DDBJ databases">
        <title>Amycolatopsis thailandensis Genome sequencing and assembly.</title>
        <authorList>
            <person name="Kaur N."/>
            <person name="Mayilraj S."/>
        </authorList>
    </citation>
    <scope>NUCLEOTIDE SEQUENCE [LARGE SCALE GENOMIC DNA]</scope>
    <source>
        <strain evidence="15 16">JCM 16380</strain>
    </source>
</reference>
<feature type="domain" description="Histidine kinase" evidence="13">
    <location>
        <begin position="260"/>
        <end position="477"/>
    </location>
</feature>
<evidence type="ECO:0000256" key="8">
    <source>
        <dbReference type="ARBA" id="ARBA00022777"/>
    </source>
</evidence>
<dbReference type="InterPro" id="IPR003660">
    <property type="entry name" value="HAMP_dom"/>
</dbReference>
<dbReference type="InterPro" id="IPR004358">
    <property type="entry name" value="Sig_transdc_His_kin-like_C"/>
</dbReference>
<evidence type="ECO:0000313" key="15">
    <source>
        <dbReference type="EMBL" id="OXM57730.1"/>
    </source>
</evidence>
<evidence type="ECO:0000256" key="1">
    <source>
        <dbReference type="ARBA" id="ARBA00000085"/>
    </source>
</evidence>
<evidence type="ECO:0000256" key="10">
    <source>
        <dbReference type="ARBA" id="ARBA00023012"/>
    </source>
</evidence>
<evidence type="ECO:0000256" key="7">
    <source>
        <dbReference type="ARBA" id="ARBA00022692"/>
    </source>
</evidence>
<dbReference type="InterPro" id="IPR003661">
    <property type="entry name" value="HisK_dim/P_dom"/>
</dbReference>
<proteinExistence type="predicted"/>
<evidence type="ECO:0000256" key="3">
    <source>
        <dbReference type="ARBA" id="ARBA00004236"/>
    </source>
</evidence>
<evidence type="ECO:0000256" key="6">
    <source>
        <dbReference type="ARBA" id="ARBA00022679"/>
    </source>
</evidence>
<keyword evidence="6" id="KW-0808">Transferase</keyword>
<dbReference type="EMBL" id="NMQT01000020">
    <property type="protein sequence ID" value="OXM57730.1"/>
    <property type="molecule type" value="Genomic_DNA"/>
</dbReference>
<dbReference type="Pfam" id="PF00512">
    <property type="entry name" value="HisKA"/>
    <property type="match status" value="1"/>
</dbReference>
<evidence type="ECO:0000256" key="4">
    <source>
        <dbReference type="ARBA" id="ARBA00012438"/>
    </source>
</evidence>
<dbReference type="InterPro" id="IPR036097">
    <property type="entry name" value="HisK_dim/P_sf"/>
</dbReference>
<name>A0A229SFX8_9PSEU</name>
<dbReference type="RefSeq" id="WP_093932860.1">
    <property type="nucleotide sequence ID" value="NZ_NMQT01000020.1"/>
</dbReference>
<evidence type="ECO:0000256" key="12">
    <source>
        <dbReference type="SAM" id="Phobius"/>
    </source>
</evidence>
<keyword evidence="16" id="KW-1185">Reference proteome</keyword>
<dbReference type="FunFam" id="1.10.287.130:FF:000001">
    <property type="entry name" value="Two-component sensor histidine kinase"/>
    <property type="match status" value="1"/>
</dbReference>
<dbReference type="SMART" id="SM00304">
    <property type="entry name" value="HAMP"/>
    <property type="match status" value="1"/>
</dbReference>
<comment type="catalytic activity">
    <reaction evidence="1">
        <text>ATP + protein L-histidine = ADP + protein N-phospho-L-histidine.</text>
        <dbReference type="EC" id="2.7.13.3"/>
    </reaction>
</comment>
<keyword evidence="9 12" id="KW-1133">Transmembrane helix</keyword>
<dbReference type="Proteomes" id="UP000215223">
    <property type="component" value="Unassembled WGS sequence"/>
</dbReference>
<sequence>MKALRRWYDAWRRSRLGTRLALGLGALALVVFAVVGTVMVGIMKGYLNDRLDEQLAKTQISQVPSLRTTHGGKPQQSYGWFSAVFSVQNGDALPQDGGSLPPDSKALEKVAEDATRTEVLRTVYIEDKGTYRVRACPIEPSRNIVLVSAAPQADLDRTVSQLIMVEVVAFLLALAVLVIAGRLVLRRGLRPLSDMAGTAHDIASHDLTTNADLPVRAPANGGGAEVEELRTAFNLMLAHLDSSLVARREANERLRRFIADASHELRTPLTSIRGYAELFRYAAANEPAEREAHLSKIREETQRMSVLVDDLLLLARLDAPETEAPLRLVDVDLAELMTDAGEAFAAGRPEHPLTVGPLPEDVVLQADPVRLRQVLDNLLANAAVHTPPGTPVTLSGAASDSEVVLRVSDAGPGIPPEARERIFDRFFRVDTARTRGNGGTGLGLSVVLSLVSAHGGTIEVASVPGATTFTVRLPRTR</sequence>
<dbReference type="Gene3D" id="3.30.565.10">
    <property type="entry name" value="Histidine kinase-like ATPase, C-terminal domain"/>
    <property type="match status" value="1"/>
</dbReference>
<evidence type="ECO:0000256" key="11">
    <source>
        <dbReference type="ARBA" id="ARBA00023136"/>
    </source>
</evidence>
<dbReference type="SUPFAM" id="SSF47384">
    <property type="entry name" value="Homodimeric domain of signal transducing histidine kinase"/>
    <property type="match status" value="1"/>
</dbReference>
<dbReference type="InterPro" id="IPR003594">
    <property type="entry name" value="HATPase_dom"/>
</dbReference>
<dbReference type="SMART" id="SM00387">
    <property type="entry name" value="HATPase_c"/>
    <property type="match status" value="1"/>
</dbReference>
<dbReference type="EC" id="2.7.13.3" evidence="4"/>
<evidence type="ECO:0000259" key="14">
    <source>
        <dbReference type="PROSITE" id="PS50885"/>
    </source>
</evidence>
<evidence type="ECO:0000313" key="16">
    <source>
        <dbReference type="Proteomes" id="UP000215223"/>
    </source>
</evidence>
<dbReference type="Pfam" id="PF02518">
    <property type="entry name" value="HATPase_c"/>
    <property type="match status" value="1"/>
</dbReference>
<dbReference type="GO" id="GO:0005509">
    <property type="term" value="F:calcium ion binding"/>
    <property type="evidence" value="ECO:0007669"/>
    <property type="project" value="UniProtKB-ARBA"/>
</dbReference>
<dbReference type="Pfam" id="PF00672">
    <property type="entry name" value="HAMP"/>
    <property type="match status" value="1"/>
</dbReference>
<dbReference type="PROSITE" id="PS50885">
    <property type="entry name" value="HAMP"/>
    <property type="match status" value="1"/>
</dbReference>
<organism evidence="15 16">
    <name type="scientific">Amycolatopsis thailandensis</name>
    <dbReference type="NCBI Taxonomy" id="589330"/>
    <lineage>
        <taxon>Bacteria</taxon>
        <taxon>Bacillati</taxon>
        <taxon>Actinomycetota</taxon>
        <taxon>Actinomycetes</taxon>
        <taxon>Pseudonocardiales</taxon>
        <taxon>Pseudonocardiaceae</taxon>
        <taxon>Amycolatopsis</taxon>
    </lineage>
</organism>
<evidence type="ECO:0000259" key="13">
    <source>
        <dbReference type="PROSITE" id="PS50109"/>
    </source>
</evidence>
<keyword evidence="11 12" id="KW-0472">Membrane</keyword>
<gene>
    <name evidence="15" type="ORF">CFP71_06135</name>
</gene>
<comment type="subcellular location">
    <subcellularLocation>
        <location evidence="3">Cell membrane</location>
    </subcellularLocation>
</comment>
<dbReference type="InterPro" id="IPR050428">
    <property type="entry name" value="TCS_sensor_his_kinase"/>
</dbReference>
<dbReference type="Gene3D" id="1.10.287.130">
    <property type="match status" value="1"/>
</dbReference>
<feature type="domain" description="HAMP" evidence="14">
    <location>
        <begin position="186"/>
        <end position="245"/>
    </location>
</feature>
<keyword evidence="5" id="KW-0597">Phosphoprotein</keyword>
<dbReference type="GO" id="GO:0000155">
    <property type="term" value="F:phosphorelay sensor kinase activity"/>
    <property type="evidence" value="ECO:0007669"/>
    <property type="project" value="InterPro"/>
</dbReference>
<dbReference type="PANTHER" id="PTHR45436">
    <property type="entry name" value="SENSOR HISTIDINE KINASE YKOH"/>
    <property type="match status" value="1"/>
</dbReference>
<protein>
    <recommendedName>
        <fullName evidence="4">histidine kinase</fullName>
        <ecNumber evidence="4">2.7.13.3</ecNumber>
    </recommendedName>
</protein>
<dbReference type="GO" id="GO:0005886">
    <property type="term" value="C:plasma membrane"/>
    <property type="evidence" value="ECO:0007669"/>
    <property type="project" value="UniProtKB-SubCell"/>
</dbReference>
<comment type="cofactor">
    <cofactor evidence="2">
        <name>a divalent metal cation</name>
        <dbReference type="ChEBI" id="CHEBI:60240"/>
    </cofactor>
</comment>
<keyword evidence="7 12" id="KW-0812">Transmembrane</keyword>
<evidence type="ECO:0000256" key="2">
    <source>
        <dbReference type="ARBA" id="ARBA00001968"/>
    </source>
</evidence>
<dbReference type="InterPro" id="IPR005467">
    <property type="entry name" value="His_kinase_dom"/>
</dbReference>
<dbReference type="OrthoDB" id="9786919at2"/>